<dbReference type="GO" id="GO:0016020">
    <property type="term" value="C:membrane"/>
    <property type="evidence" value="ECO:0007669"/>
    <property type="project" value="UniProtKB-SubCell"/>
</dbReference>
<feature type="transmembrane region" description="Helical" evidence="6">
    <location>
        <begin position="7"/>
        <end position="28"/>
    </location>
</feature>
<feature type="transmembrane region" description="Helical" evidence="6">
    <location>
        <begin position="118"/>
        <end position="136"/>
    </location>
</feature>
<keyword evidence="3 6" id="KW-0812">Transmembrane</keyword>
<keyword evidence="8" id="KW-1185">Reference proteome</keyword>
<dbReference type="InterPro" id="IPR050475">
    <property type="entry name" value="Prenyltransferase_related"/>
</dbReference>
<evidence type="ECO:0000256" key="6">
    <source>
        <dbReference type="SAM" id="Phobius"/>
    </source>
</evidence>
<evidence type="ECO:0000256" key="1">
    <source>
        <dbReference type="ARBA" id="ARBA00004141"/>
    </source>
</evidence>
<organism evidence="7 8">
    <name type="scientific">Niastella populi</name>
    <dbReference type="NCBI Taxonomy" id="550983"/>
    <lineage>
        <taxon>Bacteria</taxon>
        <taxon>Pseudomonadati</taxon>
        <taxon>Bacteroidota</taxon>
        <taxon>Chitinophagia</taxon>
        <taxon>Chitinophagales</taxon>
        <taxon>Chitinophagaceae</taxon>
        <taxon>Niastella</taxon>
    </lineage>
</organism>
<sequence length="314" mass="35663">MKLLAAFIRLIRSVNLLFIAITQLLFQYCIVEPILQKVQAPPVLTTPIFITLIAASVLIAAAGYIINDYFDLNIDLVNKPNKLVVEKIIKRRWAIIWHLMLSGIGVALSAYVAWKTRVWWLIPANIGCVAALWLYSTNFKKKLLSGNVIISLLTAWVILVIGFITHYVVIKRPDLYAQVEASKLLRRTFLYAGFAFIISLIREVVKDMEDINGDARYGCRTMPIVWGINAAKIFTATWLIVLLTAVAIMMAYILPFEWWWAAAYSGLLIIIPLLILLRKLIKAITPADFHTVSTWLKLIMLSGILSMLFFKMYS</sequence>
<dbReference type="AlphaFoldDB" id="A0A1V9GDL6"/>
<comment type="subcellular location">
    <subcellularLocation>
        <location evidence="1">Membrane</location>
        <topology evidence="1">Multi-pass membrane protein</topology>
    </subcellularLocation>
</comment>
<evidence type="ECO:0000256" key="2">
    <source>
        <dbReference type="ARBA" id="ARBA00022475"/>
    </source>
</evidence>
<dbReference type="Pfam" id="PF01040">
    <property type="entry name" value="UbiA"/>
    <property type="match status" value="1"/>
</dbReference>
<dbReference type="STRING" id="550983.A4R26_01735"/>
<dbReference type="Proteomes" id="UP000192276">
    <property type="component" value="Unassembled WGS sequence"/>
</dbReference>
<feature type="transmembrane region" description="Helical" evidence="6">
    <location>
        <begin position="93"/>
        <end position="112"/>
    </location>
</feature>
<protein>
    <submittedName>
        <fullName evidence="7">Ubiquinone biosynthesis protein UbiA</fullName>
    </submittedName>
</protein>
<dbReference type="CDD" id="cd13961">
    <property type="entry name" value="PT_UbiA_DGGGPS"/>
    <property type="match status" value="1"/>
</dbReference>
<feature type="transmembrane region" description="Helical" evidence="6">
    <location>
        <begin position="258"/>
        <end position="277"/>
    </location>
</feature>
<reference evidence="8" key="1">
    <citation type="submission" date="2016-04" db="EMBL/GenBank/DDBJ databases">
        <authorList>
            <person name="Chen L."/>
            <person name="Zhuang W."/>
            <person name="Wang G."/>
        </authorList>
    </citation>
    <scope>NUCLEOTIDE SEQUENCE [LARGE SCALE GENOMIC DNA]</scope>
    <source>
        <strain evidence="8">208</strain>
    </source>
</reference>
<evidence type="ECO:0000313" key="8">
    <source>
        <dbReference type="Proteomes" id="UP000192276"/>
    </source>
</evidence>
<dbReference type="GO" id="GO:0016765">
    <property type="term" value="F:transferase activity, transferring alkyl or aryl (other than methyl) groups"/>
    <property type="evidence" value="ECO:0007669"/>
    <property type="project" value="InterPro"/>
</dbReference>
<keyword evidence="7" id="KW-0830">Ubiquinone</keyword>
<evidence type="ECO:0000313" key="7">
    <source>
        <dbReference type="EMBL" id="OQP68548.1"/>
    </source>
</evidence>
<dbReference type="PANTHER" id="PTHR42723:SF1">
    <property type="entry name" value="CHLOROPHYLL SYNTHASE, CHLOROPLASTIC"/>
    <property type="match status" value="1"/>
</dbReference>
<name>A0A1V9GDL6_9BACT</name>
<dbReference type="Gene3D" id="1.10.357.140">
    <property type="entry name" value="UbiA prenyltransferase"/>
    <property type="match status" value="1"/>
</dbReference>
<dbReference type="InterPro" id="IPR000537">
    <property type="entry name" value="UbiA_prenyltransferase"/>
</dbReference>
<keyword evidence="2" id="KW-1003">Cell membrane</keyword>
<dbReference type="OrthoDB" id="9811562at2"/>
<feature type="transmembrane region" description="Helical" evidence="6">
    <location>
        <begin position="226"/>
        <end position="252"/>
    </location>
</feature>
<feature type="transmembrane region" description="Helical" evidence="6">
    <location>
        <begin position="48"/>
        <end position="72"/>
    </location>
</feature>
<feature type="transmembrane region" description="Helical" evidence="6">
    <location>
        <begin position="148"/>
        <end position="169"/>
    </location>
</feature>
<dbReference type="InterPro" id="IPR044878">
    <property type="entry name" value="UbiA_sf"/>
</dbReference>
<evidence type="ECO:0000256" key="3">
    <source>
        <dbReference type="ARBA" id="ARBA00022692"/>
    </source>
</evidence>
<evidence type="ECO:0000256" key="4">
    <source>
        <dbReference type="ARBA" id="ARBA00022989"/>
    </source>
</evidence>
<feature type="transmembrane region" description="Helical" evidence="6">
    <location>
        <begin position="189"/>
        <end position="205"/>
    </location>
</feature>
<accession>A0A1V9GDL6</accession>
<feature type="transmembrane region" description="Helical" evidence="6">
    <location>
        <begin position="289"/>
        <end position="310"/>
    </location>
</feature>
<keyword evidence="5 6" id="KW-0472">Membrane</keyword>
<dbReference type="EMBL" id="LWBP01000001">
    <property type="protein sequence ID" value="OQP68548.1"/>
    <property type="molecule type" value="Genomic_DNA"/>
</dbReference>
<keyword evidence="4 6" id="KW-1133">Transmembrane helix</keyword>
<comment type="caution">
    <text evidence="7">The sequence shown here is derived from an EMBL/GenBank/DDBJ whole genome shotgun (WGS) entry which is preliminary data.</text>
</comment>
<dbReference type="Gene3D" id="1.20.120.1780">
    <property type="entry name" value="UbiA prenyltransferase"/>
    <property type="match status" value="1"/>
</dbReference>
<dbReference type="PANTHER" id="PTHR42723">
    <property type="entry name" value="CHLOROPHYLL SYNTHASE"/>
    <property type="match status" value="1"/>
</dbReference>
<evidence type="ECO:0000256" key="5">
    <source>
        <dbReference type="ARBA" id="ARBA00023136"/>
    </source>
</evidence>
<gene>
    <name evidence="7" type="ORF">A4R26_01735</name>
</gene>
<proteinExistence type="predicted"/>